<name>A0A6J1WY24_GALME</name>
<evidence type="ECO:0000259" key="1">
    <source>
        <dbReference type="Pfam" id="PF25298"/>
    </source>
</evidence>
<dbReference type="SUPFAM" id="SSF57903">
    <property type="entry name" value="FYVE/PHD zinc finger"/>
    <property type="match status" value="1"/>
</dbReference>
<gene>
    <name evidence="3" type="primary">LOC113520150</name>
</gene>
<dbReference type="InParanoid" id="A0A6J1WY24"/>
<dbReference type="PANTHER" id="PTHR11505">
    <property type="entry name" value="L1 TRANSPOSABLE ELEMENT-RELATED"/>
    <property type="match status" value="1"/>
</dbReference>
<accession>A0A6J1WY24</accession>
<dbReference type="Pfam" id="PF25298">
    <property type="entry name" value="Baculo_FP_2nd"/>
    <property type="match status" value="1"/>
</dbReference>
<dbReference type="RefSeq" id="XP_026761213.3">
    <property type="nucleotide sequence ID" value="XM_026905412.3"/>
</dbReference>
<dbReference type="GeneID" id="113520150"/>
<dbReference type="KEGG" id="gmw:113520150"/>
<proteinExistence type="predicted"/>
<dbReference type="Gene3D" id="3.30.40.10">
    <property type="entry name" value="Zinc/RING finger domain, C3HC4 (zinc finger)"/>
    <property type="match status" value="1"/>
</dbReference>
<evidence type="ECO:0000313" key="3">
    <source>
        <dbReference type="RefSeq" id="XP_026761213.3"/>
    </source>
</evidence>
<dbReference type="Gene3D" id="3.30.70.1820">
    <property type="entry name" value="L1 transposable element, RRM domain"/>
    <property type="match status" value="1"/>
</dbReference>
<evidence type="ECO:0000313" key="2">
    <source>
        <dbReference type="Proteomes" id="UP001652740"/>
    </source>
</evidence>
<dbReference type="InterPro" id="IPR011011">
    <property type="entry name" value="Znf_FYVE_PHD"/>
</dbReference>
<dbReference type="InterPro" id="IPR013083">
    <property type="entry name" value="Znf_RING/FYVE/PHD"/>
</dbReference>
<organism evidence="2 3">
    <name type="scientific">Galleria mellonella</name>
    <name type="common">Greater wax moth</name>
    <dbReference type="NCBI Taxonomy" id="7137"/>
    <lineage>
        <taxon>Eukaryota</taxon>
        <taxon>Metazoa</taxon>
        <taxon>Ecdysozoa</taxon>
        <taxon>Arthropoda</taxon>
        <taxon>Hexapoda</taxon>
        <taxon>Insecta</taxon>
        <taxon>Pterygota</taxon>
        <taxon>Neoptera</taxon>
        <taxon>Endopterygota</taxon>
        <taxon>Lepidoptera</taxon>
        <taxon>Glossata</taxon>
        <taxon>Ditrysia</taxon>
        <taxon>Pyraloidea</taxon>
        <taxon>Pyralidae</taxon>
        <taxon>Galleriinae</taxon>
        <taxon>Galleria</taxon>
    </lineage>
</organism>
<dbReference type="InterPro" id="IPR004244">
    <property type="entry name" value="Transposase_22"/>
</dbReference>
<dbReference type="CDD" id="cd15489">
    <property type="entry name" value="PHD_SF"/>
    <property type="match status" value="1"/>
</dbReference>
<dbReference type="InterPro" id="IPR057251">
    <property type="entry name" value="FP_C"/>
</dbReference>
<sequence>MKFTCCKTVSESTTGYIVCTKCRLNFHISCLFPSDMKKVISVEYRNTWICVECLAKKPRVLKSDNTPIRDCSNSQQSVVSPDNITIRRGGGTSAVVLQGEPQQFSIDLLETVLDAKIAKLQQHMETVIKDTIASELGAIKSEISTLKETVSFLSTRFDDVIKRIRTLENDSKIITSTTASLGELKQRIDSLECENNNREQWARRSNIEIYGIPEKKTENLVHLVQDIADRTGFQMDVSRDIDFVTRVAPRMNSSGDKRIKPIVLRFLARYKKDDFLTHLKKLKLKACDFGFSGNNNNIYFNDHLTSVNKGVLQRAKVLAKERNFAFVWVKNCSIMVRRSDTSPVIHISNTKDLNKIK</sequence>
<reference evidence="3" key="1">
    <citation type="submission" date="2025-08" db="UniProtKB">
        <authorList>
            <consortium name="RefSeq"/>
        </authorList>
    </citation>
    <scope>IDENTIFICATION</scope>
    <source>
        <tissue evidence="3">Whole larvae</tissue>
    </source>
</reference>
<feature type="domain" description="FP protein C-terminal" evidence="1">
    <location>
        <begin position="305"/>
        <end position="357"/>
    </location>
</feature>
<keyword evidence="2" id="KW-1185">Reference proteome</keyword>
<protein>
    <submittedName>
        <fullName evidence="3">Uncharacterized protein LOC113520150</fullName>
    </submittedName>
</protein>
<dbReference type="AlphaFoldDB" id="A0A6J1WY24"/>
<dbReference type="Proteomes" id="UP001652740">
    <property type="component" value="Unplaced"/>
</dbReference>